<evidence type="ECO:0000313" key="4">
    <source>
        <dbReference type="Proteomes" id="UP000694382"/>
    </source>
</evidence>
<reference evidence="3" key="3">
    <citation type="submission" date="2025-09" db="UniProtKB">
        <authorList>
            <consortium name="Ensembl"/>
        </authorList>
    </citation>
    <scope>IDENTIFICATION</scope>
</reference>
<evidence type="ECO:0000313" key="3">
    <source>
        <dbReference type="Ensembl" id="ENSCPVP00000009445.1"/>
    </source>
</evidence>
<evidence type="ECO:0000256" key="1">
    <source>
        <dbReference type="ARBA" id="ARBA00022729"/>
    </source>
</evidence>
<organism evidence="3 4">
    <name type="scientific">Geospiza parvula</name>
    <name type="common">Small tree-finch</name>
    <name type="synonym">Camarhynchus parvulus</name>
    <dbReference type="NCBI Taxonomy" id="87175"/>
    <lineage>
        <taxon>Eukaryota</taxon>
        <taxon>Metazoa</taxon>
        <taxon>Chordata</taxon>
        <taxon>Craniata</taxon>
        <taxon>Vertebrata</taxon>
        <taxon>Euteleostomi</taxon>
        <taxon>Archelosauria</taxon>
        <taxon>Archosauria</taxon>
        <taxon>Dinosauria</taxon>
        <taxon>Saurischia</taxon>
        <taxon>Theropoda</taxon>
        <taxon>Coelurosauria</taxon>
        <taxon>Aves</taxon>
        <taxon>Neognathae</taxon>
        <taxon>Neoaves</taxon>
        <taxon>Telluraves</taxon>
        <taxon>Australaves</taxon>
        <taxon>Passeriformes</taxon>
        <taxon>Thraupidae</taxon>
        <taxon>Camarhynchus</taxon>
    </lineage>
</organism>
<accession>A0A8C3MPJ0</accession>
<protein>
    <submittedName>
        <fullName evidence="3">Uncharacterized protein</fullName>
    </submittedName>
</protein>
<reference evidence="3" key="1">
    <citation type="submission" date="2020-02" db="EMBL/GenBank/DDBJ databases">
        <authorList>
            <person name="Enbody D E."/>
            <person name="Pettersson E M."/>
        </authorList>
    </citation>
    <scope>NUCLEOTIDE SEQUENCE [LARGE SCALE GENOMIC DNA]</scope>
</reference>
<reference evidence="3" key="2">
    <citation type="submission" date="2025-08" db="UniProtKB">
        <authorList>
            <consortium name="Ensembl"/>
        </authorList>
    </citation>
    <scope>IDENTIFICATION</scope>
</reference>
<dbReference type="InterPro" id="IPR050514">
    <property type="entry name" value="WAP_four-disulfide_core"/>
</dbReference>
<dbReference type="SMART" id="SM00217">
    <property type="entry name" value="WAP"/>
    <property type="match status" value="2"/>
</dbReference>
<dbReference type="Gene3D" id="4.10.75.10">
    <property type="entry name" value="Elafin-like"/>
    <property type="match status" value="2"/>
</dbReference>
<dbReference type="Ensembl" id="ENSCPVT00000009857.2">
    <property type="protein sequence ID" value="ENSCPVP00000009445.1"/>
    <property type="gene ID" value="ENSCPVG00000006911.2"/>
</dbReference>
<name>A0A8C3MPJ0_GEOPR</name>
<keyword evidence="4" id="KW-1185">Reference proteome</keyword>
<dbReference type="GO" id="GO:0005615">
    <property type="term" value="C:extracellular space"/>
    <property type="evidence" value="ECO:0007669"/>
    <property type="project" value="TreeGrafter"/>
</dbReference>
<keyword evidence="1" id="KW-0732">Signal</keyword>
<keyword evidence="2" id="KW-1015">Disulfide bond</keyword>
<dbReference type="Pfam" id="PF00095">
    <property type="entry name" value="WAP"/>
    <property type="match status" value="2"/>
</dbReference>
<dbReference type="GO" id="GO:0004867">
    <property type="term" value="F:serine-type endopeptidase inhibitor activity"/>
    <property type="evidence" value="ECO:0007669"/>
    <property type="project" value="TreeGrafter"/>
</dbReference>
<dbReference type="InterPro" id="IPR008197">
    <property type="entry name" value="WAP_dom"/>
</dbReference>
<dbReference type="AlphaFoldDB" id="A0A8C3MPJ0"/>
<dbReference type="PROSITE" id="PS51390">
    <property type="entry name" value="WAP"/>
    <property type="match status" value="1"/>
</dbReference>
<dbReference type="CDD" id="cd00199">
    <property type="entry name" value="WAP"/>
    <property type="match status" value="1"/>
</dbReference>
<dbReference type="GO" id="GO:0019731">
    <property type="term" value="P:antibacterial humoral response"/>
    <property type="evidence" value="ECO:0007669"/>
    <property type="project" value="TreeGrafter"/>
</dbReference>
<dbReference type="PANTHER" id="PTHR19441:SF30">
    <property type="entry name" value="ELAFIN"/>
    <property type="match status" value="1"/>
</dbReference>
<dbReference type="GO" id="GO:0045087">
    <property type="term" value="P:innate immune response"/>
    <property type="evidence" value="ECO:0007669"/>
    <property type="project" value="TreeGrafter"/>
</dbReference>
<evidence type="ECO:0000256" key="2">
    <source>
        <dbReference type="ARBA" id="ARBA00023157"/>
    </source>
</evidence>
<proteinExistence type="predicted"/>
<dbReference type="InterPro" id="IPR036645">
    <property type="entry name" value="Elafin-like_sf"/>
</dbReference>
<sequence length="128" mass="14017">TKVIMVLGEGRWRRSHRATAKSGVCPVVLRGSLGPCLELCDTDSDCTGDDKCCTTGCGHICKPPTKEHPGQCPRAGPCWELRRGRQCLDDSVCGRGEKCCDTGCGRMSLGSQVLQQRLWSRLHAGVWW</sequence>
<dbReference type="PANTHER" id="PTHR19441">
    <property type="entry name" value="WHEY ACDIC PROTEIN WAP"/>
    <property type="match status" value="1"/>
</dbReference>
<dbReference type="SUPFAM" id="SSF57256">
    <property type="entry name" value="Elafin-like"/>
    <property type="match status" value="2"/>
</dbReference>
<dbReference type="Proteomes" id="UP000694382">
    <property type="component" value="Chromosome 20"/>
</dbReference>
<dbReference type="PRINTS" id="PR00003">
    <property type="entry name" value="4DISULPHCORE"/>
</dbReference>